<keyword evidence="2" id="KW-1185">Reference proteome</keyword>
<dbReference type="PROSITE" id="PS51257">
    <property type="entry name" value="PROKAR_LIPOPROTEIN"/>
    <property type="match status" value="1"/>
</dbReference>
<protein>
    <submittedName>
        <fullName evidence="1">YceK/YidQ family lipoprotein</fullName>
    </submittedName>
</protein>
<dbReference type="Proteomes" id="UP001307839">
    <property type="component" value="Unassembled WGS sequence"/>
</dbReference>
<dbReference type="InterPro" id="IPR010780">
    <property type="entry name" value="DUF1375"/>
</dbReference>
<keyword evidence="1" id="KW-0449">Lipoprotein</keyword>
<dbReference type="EMBL" id="JAZDQP010000001">
    <property type="protein sequence ID" value="MEE1865129.1"/>
    <property type="molecule type" value="Genomic_DNA"/>
</dbReference>
<dbReference type="AlphaFoldDB" id="A0AB35WSQ8"/>
<dbReference type="Pfam" id="PF07119">
    <property type="entry name" value="DUF1375"/>
    <property type="match status" value="1"/>
</dbReference>
<organism evidence="1 2">
    <name type="scientific">Pseudomonas auratipiscis</name>
    <dbReference type="NCBI Taxonomy" id="3115853"/>
    <lineage>
        <taxon>Bacteria</taxon>
        <taxon>Pseudomonadati</taxon>
        <taxon>Pseudomonadota</taxon>
        <taxon>Gammaproteobacteria</taxon>
        <taxon>Pseudomonadales</taxon>
        <taxon>Pseudomonadaceae</taxon>
        <taxon>Pseudomonas</taxon>
    </lineage>
</organism>
<reference evidence="1 2" key="1">
    <citation type="submission" date="2024-01" db="EMBL/GenBank/DDBJ databases">
        <title>Unpublished Manusciprt.</title>
        <authorList>
            <person name="Duman M."/>
            <person name="Valdes E.G."/>
            <person name="Ajmi N."/>
            <person name="Altun S."/>
            <person name="Saticioglu I.B."/>
        </authorList>
    </citation>
    <scope>NUCLEOTIDE SEQUENCE [LARGE SCALE GENOMIC DNA]</scope>
    <source>
        <strain evidence="1 2">120P</strain>
    </source>
</reference>
<name>A0AB35WSQ8_9PSED</name>
<evidence type="ECO:0000313" key="2">
    <source>
        <dbReference type="Proteomes" id="UP001307839"/>
    </source>
</evidence>
<evidence type="ECO:0000313" key="1">
    <source>
        <dbReference type="EMBL" id="MEE1865129.1"/>
    </source>
</evidence>
<dbReference type="RefSeq" id="WP_330078683.1">
    <property type="nucleotide sequence ID" value="NZ_JAZDCU010000001.1"/>
</dbReference>
<accession>A0AB35WSQ8</accession>
<proteinExistence type="predicted"/>
<comment type="caution">
    <text evidence="1">The sequence shown here is derived from an EMBL/GenBank/DDBJ whole genome shotgun (WGS) entry which is preliminary data.</text>
</comment>
<gene>
    <name evidence="1" type="ORF">V0R53_01850</name>
</gene>
<sequence length="110" mass="12137">MKFVITLLVSSLLTGCGTINTVFNDDMISSNKLARWHSHCDAIPRIYSGVAMNYCILDAEPRRAVGFDGYPGTPLIVFDIALSGIADTVMLPYTIYLQTEHGDIPKAHFE</sequence>